<dbReference type="OrthoDB" id="427030at2759"/>
<evidence type="ECO:0000256" key="6">
    <source>
        <dbReference type="ARBA" id="ARBA00023015"/>
    </source>
</evidence>
<feature type="region of interest" description="Disordered" evidence="11">
    <location>
        <begin position="66"/>
        <end position="131"/>
    </location>
</feature>
<keyword evidence="7" id="KW-0238">DNA-binding</keyword>
<evidence type="ECO:0000256" key="2">
    <source>
        <dbReference type="ARBA" id="ARBA00022723"/>
    </source>
</evidence>
<dbReference type="Pfam" id="PF00096">
    <property type="entry name" value="zf-C2H2"/>
    <property type="match status" value="1"/>
</dbReference>
<keyword evidence="5" id="KW-0862">Zinc</keyword>
<protein>
    <submittedName>
        <fullName evidence="14">GDNF-inducible zinc finger protein 1</fullName>
    </submittedName>
</protein>
<dbReference type="InterPro" id="IPR013087">
    <property type="entry name" value="Znf_C2H2_type"/>
</dbReference>
<dbReference type="PANTHER" id="PTHR16515:SF49">
    <property type="entry name" value="GASTRULA ZINC FINGER PROTEIN XLCGF49.1-LIKE-RELATED"/>
    <property type="match status" value="1"/>
</dbReference>
<keyword evidence="9" id="KW-0539">Nucleus</keyword>
<feature type="region of interest" description="Disordered" evidence="11">
    <location>
        <begin position="1"/>
        <end position="36"/>
    </location>
</feature>
<dbReference type="AlphaFoldDB" id="A0A1S3K047"/>
<dbReference type="FunFam" id="3.30.160.60:FF:000534">
    <property type="entry name" value="zinc finger protein 674"/>
    <property type="match status" value="1"/>
</dbReference>
<dbReference type="KEGG" id="lak:106177493"/>
<dbReference type="SMART" id="SM00355">
    <property type="entry name" value="ZnF_C2H2"/>
    <property type="match status" value="6"/>
</dbReference>
<evidence type="ECO:0000256" key="1">
    <source>
        <dbReference type="ARBA" id="ARBA00004123"/>
    </source>
</evidence>
<feature type="domain" description="C2H2-type" evidence="12">
    <location>
        <begin position="218"/>
        <end position="245"/>
    </location>
</feature>
<dbReference type="GO" id="GO:0010468">
    <property type="term" value="P:regulation of gene expression"/>
    <property type="evidence" value="ECO:0007669"/>
    <property type="project" value="TreeGrafter"/>
</dbReference>
<evidence type="ECO:0000256" key="7">
    <source>
        <dbReference type="ARBA" id="ARBA00023125"/>
    </source>
</evidence>
<reference evidence="14" key="1">
    <citation type="submission" date="2025-08" db="UniProtKB">
        <authorList>
            <consortium name="RefSeq"/>
        </authorList>
    </citation>
    <scope>IDENTIFICATION</scope>
    <source>
        <tissue evidence="14">Gonads</tissue>
    </source>
</reference>
<dbReference type="InterPro" id="IPR050331">
    <property type="entry name" value="Zinc_finger"/>
</dbReference>
<keyword evidence="3" id="KW-0677">Repeat</keyword>
<feature type="compositionally biased region" description="Low complexity" evidence="11">
    <location>
        <begin position="112"/>
        <end position="122"/>
    </location>
</feature>
<evidence type="ECO:0000259" key="12">
    <source>
        <dbReference type="PROSITE" id="PS50157"/>
    </source>
</evidence>
<feature type="region of interest" description="Disordered" evidence="11">
    <location>
        <begin position="235"/>
        <end position="256"/>
    </location>
</feature>
<keyword evidence="2" id="KW-0479">Metal-binding</keyword>
<feature type="domain" description="C2H2-type" evidence="12">
    <location>
        <begin position="258"/>
        <end position="285"/>
    </location>
</feature>
<dbReference type="FunFam" id="3.30.160.60:FF:001228">
    <property type="entry name" value="Zinc finger protein 236"/>
    <property type="match status" value="1"/>
</dbReference>
<dbReference type="GeneID" id="106177493"/>
<keyword evidence="13" id="KW-1185">Reference proteome</keyword>
<evidence type="ECO:0000313" key="14">
    <source>
        <dbReference type="RefSeq" id="XP_013415734.1"/>
    </source>
</evidence>
<keyword evidence="8" id="KW-0804">Transcription</keyword>
<dbReference type="FunFam" id="3.30.160.60:FF:000100">
    <property type="entry name" value="Zinc finger 45-like"/>
    <property type="match status" value="1"/>
</dbReference>
<evidence type="ECO:0000256" key="11">
    <source>
        <dbReference type="SAM" id="MobiDB-lite"/>
    </source>
</evidence>
<feature type="domain" description="C2H2-type" evidence="12">
    <location>
        <begin position="342"/>
        <end position="369"/>
    </location>
</feature>
<dbReference type="STRING" id="7574.A0A1S3K047"/>
<dbReference type="GO" id="GO:0003677">
    <property type="term" value="F:DNA binding"/>
    <property type="evidence" value="ECO:0007669"/>
    <property type="project" value="UniProtKB-KW"/>
</dbReference>
<dbReference type="GO" id="GO:0005634">
    <property type="term" value="C:nucleus"/>
    <property type="evidence" value="ECO:0007669"/>
    <property type="project" value="UniProtKB-SubCell"/>
</dbReference>
<evidence type="ECO:0000313" key="13">
    <source>
        <dbReference type="Proteomes" id="UP000085678"/>
    </source>
</evidence>
<dbReference type="RefSeq" id="XP_013415734.1">
    <property type="nucleotide sequence ID" value="XM_013560280.1"/>
</dbReference>
<dbReference type="InterPro" id="IPR036236">
    <property type="entry name" value="Znf_C2H2_sf"/>
</dbReference>
<evidence type="ECO:0000256" key="4">
    <source>
        <dbReference type="ARBA" id="ARBA00022771"/>
    </source>
</evidence>
<evidence type="ECO:0000256" key="3">
    <source>
        <dbReference type="ARBA" id="ARBA00022737"/>
    </source>
</evidence>
<evidence type="ECO:0000256" key="5">
    <source>
        <dbReference type="ARBA" id="ARBA00022833"/>
    </source>
</evidence>
<organism evidence="13 14">
    <name type="scientific">Lingula anatina</name>
    <name type="common">Brachiopod</name>
    <name type="synonym">Lingula unguis</name>
    <dbReference type="NCBI Taxonomy" id="7574"/>
    <lineage>
        <taxon>Eukaryota</taxon>
        <taxon>Metazoa</taxon>
        <taxon>Spiralia</taxon>
        <taxon>Lophotrochozoa</taxon>
        <taxon>Brachiopoda</taxon>
        <taxon>Linguliformea</taxon>
        <taxon>Lingulata</taxon>
        <taxon>Lingulida</taxon>
        <taxon>Linguloidea</taxon>
        <taxon>Lingulidae</taxon>
        <taxon>Lingula</taxon>
    </lineage>
</organism>
<dbReference type="SUPFAM" id="SSF57667">
    <property type="entry name" value="beta-beta-alpha zinc fingers"/>
    <property type="match status" value="3"/>
</dbReference>
<evidence type="ECO:0000256" key="8">
    <source>
        <dbReference type="ARBA" id="ARBA00023163"/>
    </source>
</evidence>
<dbReference type="Proteomes" id="UP000085678">
    <property type="component" value="Unplaced"/>
</dbReference>
<name>A0A1S3K047_LINAN</name>
<feature type="domain" description="C2H2-type" evidence="12">
    <location>
        <begin position="314"/>
        <end position="341"/>
    </location>
</feature>
<dbReference type="PANTHER" id="PTHR16515">
    <property type="entry name" value="PR DOMAIN ZINC FINGER PROTEIN"/>
    <property type="match status" value="1"/>
</dbReference>
<feature type="domain" description="C2H2-type" evidence="12">
    <location>
        <begin position="286"/>
        <end position="313"/>
    </location>
</feature>
<keyword evidence="6" id="KW-0805">Transcription regulation</keyword>
<accession>A0A1S3K047</accession>
<dbReference type="InParanoid" id="A0A1S3K047"/>
<gene>
    <name evidence="14" type="primary">LOC106177493</name>
</gene>
<comment type="subcellular location">
    <subcellularLocation>
        <location evidence="1">Nucleus</location>
    </subcellularLocation>
</comment>
<dbReference type="PROSITE" id="PS50157">
    <property type="entry name" value="ZINC_FINGER_C2H2_2"/>
    <property type="match status" value="5"/>
</dbReference>
<evidence type="ECO:0000256" key="10">
    <source>
        <dbReference type="PROSITE-ProRule" id="PRU00042"/>
    </source>
</evidence>
<dbReference type="Gene3D" id="3.30.160.60">
    <property type="entry name" value="Classic Zinc Finger"/>
    <property type="match status" value="4"/>
</dbReference>
<sequence length="400" mass="45331">MSKLNQGKPVRMESNDFSNLGIKTEPDDIEDLAERTELSLGPGHLQVESRFDLLMKKEGYGTDVSVISEVNSTPENRYRDGNRPGISSEQDIPGEGIVGDQDAISEKKSNLSKISSRSTPPKSSRKKTSTRKDLKIIVKRLNIGISSKSSSVRVDGIEDNSVFQTNQLDAPGCDTTLKLNDATCVEQKTNPPASEQGMFKTDKEQRQSLLSQDSVGPLKCQFCDEIFQKIRELRRHEKAHGGSKSKSSSGRRKASTDNICDACGREFKTKQSLIKHKKIHSFERPFKCSFCERPFLRKADLQRHELIHTGERKFICQYCLKGFRLKGHLQFHLPIHTGEKPFACQYCGQRFIQKGHCEYHERKHAQQGPVTPQGLCQYCGRLFTSVRYCVLTHEKEHLKK</sequence>
<dbReference type="PROSITE" id="PS00028">
    <property type="entry name" value="ZINC_FINGER_C2H2_1"/>
    <property type="match status" value="5"/>
</dbReference>
<proteinExistence type="predicted"/>
<feature type="compositionally biased region" description="Basic residues" evidence="11">
    <location>
        <begin position="236"/>
        <end position="253"/>
    </location>
</feature>
<keyword evidence="4 10" id="KW-0863">Zinc-finger</keyword>
<dbReference type="GO" id="GO:0008270">
    <property type="term" value="F:zinc ion binding"/>
    <property type="evidence" value="ECO:0007669"/>
    <property type="project" value="UniProtKB-KW"/>
</dbReference>
<evidence type="ECO:0000256" key="9">
    <source>
        <dbReference type="ARBA" id="ARBA00023242"/>
    </source>
</evidence>